<dbReference type="PANTHER" id="PTHR30146">
    <property type="entry name" value="LACI-RELATED TRANSCRIPTIONAL REPRESSOR"/>
    <property type="match status" value="1"/>
</dbReference>
<dbReference type="GO" id="GO:0000976">
    <property type="term" value="F:transcription cis-regulatory region binding"/>
    <property type="evidence" value="ECO:0007669"/>
    <property type="project" value="TreeGrafter"/>
</dbReference>
<keyword evidence="3" id="KW-0804">Transcription</keyword>
<dbReference type="InterPro" id="IPR000843">
    <property type="entry name" value="HTH_LacI"/>
</dbReference>
<dbReference type="CDD" id="cd01392">
    <property type="entry name" value="HTH_LacI"/>
    <property type="match status" value="1"/>
</dbReference>
<dbReference type="AlphaFoldDB" id="A0A9W6SGY8"/>
<dbReference type="RefSeq" id="WP_285661017.1">
    <property type="nucleotide sequence ID" value="NZ_BSTX01000001.1"/>
</dbReference>
<proteinExistence type="predicted"/>
<accession>A0A9W6SGY8</accession>
<dbReference type="SUPFAM" id="SSF47413">
    <property type="entry name" value="lambda repressor-like DNA-binding domains"/>
    <property type="match status" value="1"/>
</dbReference>
<organism evidence="5 6">
    <name type="scientific">Actinorhabdospora filicis</name>
    <dbReference type="NCBI Taxonomy" id="1785913"/>
    <lineage>
        <taxon>Bacteria</taxon>
        <taxon>Bacillati</taxon>
        <taxon>Actinomycetota</taxon>
        <taxon>Actinomycetes</taxon>
        <taxon>Micromonosporales</taxon>
        <taxon>Micromonosporaceae</taxon>
        <taxon>Actinorhabdospora</taxon>
    </lineage>
</organism>
<evidence type="ECO:0000313" key="5">
    <source>
        <dbReference type="EMBL" id="GLZ75792.1"/>
    </source>
</evidence>
<evidence type="ECO:0000256" key="2">
    <source>
        <dbReference type="ARBA" id="ARBA00023125"/>
    </source>
</evidence>
<sequence length="292" mass="30150">MTGTPRRRASSVTISEVARHAGVSVSTVSYVLSGKRVISESTRQRVLAGIRALGYHPHAGARSLASNRSSLIALILPAHADAHTARFTTAVAAAVREFDYDVLLVPSSAGEDGVRRLAAGSIVDGLILMEPALVSVLRAVGMAGILIGHCADNPGVSCVDLDRTAAGAACADRLADLGHSVLALLGPVDSRTRSGFLEQARDRGATAVTVEWPEEPRALHDCVEALIEDDITGFAVEDESCARYMQAALGGQGDVVAVRSDESADALGGEAVRVLMAALEGKGGPGVTLLAP</sequence>
<dbReference type="Proteomes" id="UP001165079">
    <property type="component" value="Unassembled WGS sequence"/>
</dbReference>
<protein>
    <submittedName>
        <fullName evidence="5">LacI family transcriptional regulator</fullName>
    </submittedName>
</protein>
<evidence type="ECO:0000256" key="1">
    <source>
        <dbReference type="ARBA" id="ARBA00023015"/>
    </source>
</evidence>
<keyword evidence="2" id="KW-0238">DNA-binding</keyword>
<gene>
    <name evidence="5" type="ORF">Afil01_05990</name>
</gene>
<dbReference type="PROSITE" id="PS00356">
    <property type="entry name" value="HTH_LACI_1"/>
    <property type="match status" value="1"/>
</dbReference>
<dbReference type="Gene3D" id="1.10.260.40">
    <property type="entry name" value="lambda repressor-like DNA-binding domains"/>
    <property type="match status" value="1"/>
</dbReference>
<dbReference type="GO" id="GO:0003700">
    <property type="term" value="F:DNA-binding transcription factor activity"/>
    <property type="evidence" value="ECO:0007669"/>
    <property type="project" value="TreeGrafter"/>
</dbReference>
<reference evidence="5" key="1">
    <citation type="submission" date="2023-03" db="EMBL/GenBank/DDBJ databases">
        <title>Actinorhabdospora filicis NBRC 111898.</title>
        <authorList>
            <person name="Ichikawa N."/>
            <person name="Sato H."/>
            <person name="Tonouchi N."/>
        </authorList>
    </citation>
    <scope>NUCLEOTIDE SEQUENCE</scope>
    <source>
        <strain evidence="5">NBRC 111898</strain>
    </source>
</reference>
<dbReference type="Pfam" id="PF00532">
    <property type="entry name" value="Peripla_BP_1"/>
    <property type="match status" value="1"/>
</dbReference>
<dbReference type="SMART" id="SM00354">
    <property type="entry name" value="HTH_LACI"/>
    <property type="match status" value="1"/>
</dbReference>
<dbReference type="EMBL" id="BSTX01000001">
    <property type="protein sequence ID" value="GLZ75792.1"/>
    <property type="molecule type" value="Genomic_DNA"/>
</dbReference>
<name>A0A9W6SGY8_9ACTN</name>
<keyword evidence="6" id="KW-1185">Reference proteome</keyword>
<dbReference type="InterPro" id="IPR001761">
    <property type="entry name" value="Peripla_BP/Lac1_sug-bd_dom"/>
</dbReference>
<dbReference type="InterPro" id="IPR010982">
    <property type="entry name" value="Lambda_DNA-bd_dom_sf"/>
</dbReference>
<dbReference type="Gene3D" id="3.40.50.2300">
    <property type="match status" value="1"/>
</dbReference>
<dbReference type="SUPFAM" id="SSF53822">
    <property type="entry name" value="Periplasmic binding protein-like I"/>
    <property type="match status" value="1"/>
</dbReference>
<dbReference type="PROSITE" id="PS50932">
    <property type="entry name" value="HTH_LACI_2"/>
    <property type="match status" value="1"/>
</dbReference>
<keyword evidence="1" id="KW-0805">Transcription regulation</keyword>
<dbReference type="InterPro" id="IPR028082">
    <property type="entry name" value="Peripla_BP_I"/>
</dbReference>
<dbReference type="PANTHER" id="PTHR30146:SF153">
    <property type="entry name" value="LACTOSE OPERON REPRESSOR"/>
    <property type="match status" value="1"/>
</dbReference>
<feature type="domain" description="HTH lacI-type" evidence="4">
    <location>
        <begin position="12"/>
        <end position="66"/>
    </location>
</feature>
<evidence type="ECO:0000259" key="4">
    <source>
        <dbReference type="PROSITE" id="PS50932"/>
    </source>
</evidence>
<comment type="caution">
    <text evidence="5">The sequence shown here is derived from an EMBL/GenBank/DDBJ whole genome shotgun (WGS) entry which is preliminary data.</text>
</comment>
<dbReference type="Pfam" id="PF00356">
    <property type="entry name" value="LacI"/>
    <property type="match status" value="1"/>
</dbReference>
<evidence type="ECO:0000256" key="3">
    <source>
        <dbReference type="ARBA" id="ARBA00023163"/>
    </source>
</evidence>
<evidence type="ECO:0000313" key="6">
    <source>
        <dbReference type="Proteomes" id="UP001165079"/>
    </source>
</evidence>